<feature type="signal peptide" evidence="1">
    <location>
        <begin position="1"/>
        <end position="19"/>
    </location>
</feature>
<dbReference type="InterPro" id="IPR036574">
    <property type="entry name" value="Scorpion_toxin-like_sf"/>
</dbReference>
<dbReference type="Proteomes" id="UP001153620">
    <property type="component" value="Chromosome 3"/>
</dbReference>
<name>A0A9N9S3X4_9DIPT</name>
<feature type="chain" id="PRO_5040223488" evidence="1">
    <location>
        <begin position="20"/>
        <end position="77"/>
    </location>
</feature>
<keyword evidence="1" id="KW-0732">Signal</keyword>
<accession>A0A9N9S3X4</accession>
<dbReference type="AlphaFoldDB" id="A0A9N9S3X4"/>
<evidence type="ECO:0000256" key="1">
    <source>
        <dbReference type="SAM" id="SignalP"/>
    </source>
</evidence>
<dbReference type="EMBL" id="OU895879">
    <property type="protein sequence ID" value="CAG9809813.1"/>
    <property type="molecule type" value="Genomic_DNA"/>
</dbReference>
<gene>
    <name evidence="2" type="ORF">CHIRRI_LOCUS12633</name>
</gene>
<evidence type="ECO:0000313" key="2">
    <source>
        <dbReference type="EMBL" id="CAG9809813.1"/>
    </source>
</evidence>
<sequence length="77" mass="8813">MRFVFFIVALFVLIALTLATPIIDNGQVDENSIVINDDSDLETLQLGCIPRDCYNYCRRISHIYGKCNIFGNCECYK</sequence>
<dbReference type="GO" id="GO:0051707">
    <property type="term" value="P:response to other organism"/>
    <property type="evidence" value="ECO:0007669"/>
    <property type="project" value="UniProtKB-ARBA"/>
</dbReference>
<reference evidence="2" key="1">
    <citation type="submission" date="2022-01" db="EMBL/GenBank/DDBJ databases">
        <authorList>
            <person name="King R."/>
        </authorList>
    </citation>
    <scope>NUCLEOTIDE SEQUENCE</scope>
</reference>
<dbReference type="Gene3D" id="3.30.30.10">
    <property type="entry name" value="Knottin, scorpion toxin-like"/>
    <property type="match status" value="1"/>
</dbReference>
<organism evidence="2 3">
    <name type="scientific">Chironomus riparius</name>
    <dbReference type="NCBI Taxonomy" id="315576"/>
    <lineage>
        <taxon>Eukaryota</taxon>
        <taxon>Metazoa</taxon>
        <taxon>Ecdysozoa</taxon>
        <taxon>Arthropoda</taxon>
        <taxon>Hexapoda</taxon>
        <taxon>Insecta</taxon>
        <taxon>Pterygota</taxon>
        <taxon>Neoptera</taxon>
        <taxon>Endopterygota</taxon>
        <taxon>Diptera</taxon>
        <taxon>Nematocera</taxon>
        <taxon>Chironomoidea</taxon>
        <taxon>Chironomidae</taxon>
        <taxon>Chironominae</taxon>
        <taxon>Chironomus</taxon>
    </lineage>
</organism>
<evidence type="ECO:0000313" key="3">
    <source>
        <dbReference type="Proteomes" id="UP001153620"/>
    </source>
</evidence>
<protein>
    <submittedName>
        <fullName evidence="2">Uncharacterized protein</fullName>
    </submittedName>
</protein>
<reference evidence="2" key="2">
    <citation type="submission" date="2022-10" db="EMBL/GenBank/DDBJ databases">
        <authorList>
            <consortium name="ENA_rothamsted_submissions"/>
            <consortium name="culmorum"/>
            <person name="King R."/>
        </authorList>
    </citation>
    <scope>NUCLEOTIDE SEQUENCE</scope>
</reference>
<proteinExistence type="predicted"/>
<keyword evidence="3" id="KW-1185">Reference proteome</keyword>